<dbReference type="Pfam" id="PF02992">
    <property type="entry name" value="Transposase_21"/>
    <property type="match status" value="1"/>
</dbReference>
<evidence type="ECO:0000256" key="3">
    <source>
        <dbReference type="PIRSR" id="PIRSR602403-1"/>
    </source>
</evidence>
<feature type="transmembrane region" description="Helical" evidence="6">
    <location>
        <begin position="243"/>
        <end position="262"/>
    </location>
</feature>
<feature type="compositionally biased region" description="Basic and acidic residues" evidence="5">
    <location>
        <begin position="1607"/>
        <end position="1643"/>
    </location>
</feature>
<evidence type="ECO:0000256" key="5">
    <source>
        <dbReference type="SAM" id="MobiDB-lite"/>
    </source>
</evidence>
<sequence>MAIILAITAAVTKIARGGRRRSATDPTCKMPPPPPVVNSIALLRLLPTLFRSGLPAILHELYTKFGSVFTINLAGLLKMTFLVGPEVSAHFFQGLESEISHGNLLEFTVPMFGKEIAHGVDSATRNEQARFFVDALKPARLRIHVDPMVQEVEVGARVLCRSKMSSADIRQGKYVYTHCSLDEMYSLSVCTCLLGKEVMGTMFDEVCNLFRDIEGGVNLMSVFFPYTPLIPSNRRRDMARKRLHAIFSDIVAALMICLLFAAKHTSAYTSVWTGARLLSHERFLTAAVDEQDKIAREHSNINGGGRITDDRYGSLMEMRTLHSCIKETLRLHPPVPMLVRTAHKQFTVRTREGHEYAVPAGHTIASPIVISNQVPYIYKDGHLYDPDRFGPAGREEDKVGGKFSYASFGGGRTGCVGEGYAYMQIKAIWSHLLRNFELRLLSPLPKSDFTKFVPEPHGELMILVPAYPNTLYIRSTGIPCRQWCARFYYYDIKFRRQQRQHWPHPRSPYFNNAGVDSSRRNRLPGLYHGTDLGWSINDRKQDAVAITPDDSMSKDPPAVAKNGTSTSYEPEKDPSAAKPCPFDKNHEPTRTTSEVTKPWCPIHKTRKHTLQACWVFLNVQAEIRACKERGIQRTSPTRDVYCPIHKTKNHDFSSCKVLLRAMKTPLSKVVTGPHIVYVAIQIVIGPHIVYAAQQEMHDHIHIFGMSSTYTRWIYHGELVDTEDVEYLEQVHETNHNEGTDVGGYEPEDDNGVPELIGELYTAAEEDGQPPRFARILEDAKQALCPGSNHSRFSFLVRLLHIKSYYRINNTAFTELLKLLSSAFPQCQLPKSYDEAKKYLRELGLGYVSIHVCKNNCVLFLKEYANMDLCPICGESRWEDGVGDRKVPRKVLRHFPLIPRLKRIFASKRTAEDTQWHKIKRKPVDNEMSHAADGEAWKDFDRKYRTFAEDARNMRLAIATDGFNPFGKVSNSYSMWPVLVMPLNLPPWESVDPSNCIMSLLIPGPTSPGKDFDLFLEPLIEELLELWIGVSTYDAFSARKFNLRAAVLWCIHDYPALSTLSGRTTKGYYACIHCDKNPLSRALRNKIGYFGHRRFLPRTHAWRRSHAFDGHHENQVEPGKFSTDEVLEQLEKVKDVRPGKHDTSKKRKRGENEGPLIYSRKVSLWKLPYWKDLLLPHNLDVMHFEKNICDNILGTLLKIEGKTKDTVNSRIDLHDMNKRHNLHLQQDGNSVRIPQARYVLKKEQRIDPGCSLYFYQYPGFEANVQSLLQSSMKAIMEEPVPDGETPRTSAEVVSKVLSRDNSNTTFLKNAGLQMSSKKSVTPTEAALQEELAAEKQSLAILHAEVVELKEQANLANEALAKTQKELAEFKQQQEENNLLLRRILSLSQGKDVCHKSDMYTWRFKMRARGASTFGNVALAYTTTVREMMIQRGVHVIRHITANMDSTTPRDVFANGGTSTSAHAIAEVENQAVTPAQHLGTINAILREIPYDPVLNDDLARWTERLRESVANLSNAFEEAATRAQPEQPTAGGADSEPPEQRTSPQRATPPPRGTGDLRDHLNGCRKARRARDNENCSRHRVSSRRRENEERGGRSSENRRHDNRHNRHDRDDREQRTPDDIGRGHRHDGDDNGDRRRDDNDIHGGRTIANNPPPPAPGVELSTIRYVMSDGLRDSDPGQ</sequence>
<dbReference type="EMBL" id="AC108875">
    <property type="protein sequence ID" value="AAV32138.1"/>
    <property type="molecule type" value="Genomic_DNA"/>
</dbReference>
<keyword evidence="3" id="KW-0349">Heme</keyword>
<dbReference type="GO" id="GO:0016705">
    <property type="term" value="F:oxidoreductase activity, acting on paired donors, with incorporation or reduction of molecular oxygen"/>
    <property type="evidence" value="ECO:0007669"/>
    <property type="project" value="InterPro"/>
</dbReference>
<dbReference type="PANTHER" id="PTHR10775:SF185">
    <property type="entry name" value="OS08G0208400 PROTEIN"/>
    <property type="match status" value="1"/>
</dbReference>
<dbReference type="PANTHER" id="PTHR10775">
    <property type="entry name" value="OS08G0208400 PROTEIN"/>
    <property type="match status" value="1"/>
</dbReference>
<protein>
    <submittedName>
        <fullName evidence="7">Polyprotein</fullName>
    </submittedName>
</protein>
<keyword evidence="6" id="KW-1133">Transmembrane helix</keyword>
<dbReference type="InterPro" id="IPR017972">
    <property type="entry name" value="Cyt_P450_CS"/>
</dbReference>
<name>Q5WMQ7_ORYSJ</name>
<dbReference type="Pfam" id="PF00067">
    <property type="entry name" value="p450"/>
    <property type="match status" value="1"/>
</dbReference>
<reference evidence="8" key="1">
    <citation type="journal article" date="2005" name="Nature">
        <title>The map-based sequence of the rice genome.</title>
        <authorList>
            <consortium name="International rice genome sequencing project (IRGSP)"/>
            <person name="Matsumoto T."/>
            <person name="Wu J."/>
            <person name="Kanamori H."/>
            <person name="Katayose Y."/>
            <person name="Fujisawa M."/>
            <person name="Namiki N."/>
            <person name="Mizuno H."/>
            <person name="Yamamoto K."/>
            <person name="Antonio B.A."/>
            <person name="Baba T."/>
            <person name="Sakata K."/>
            <person name="Nagamura Y."/>
            <person name="Aoki H."/>
            <person name="Arikawa K."/>
            <person name="Arita K."/>
            <person name="Bito T."/>
            <person name="Chiden Y."/>
            <person name="Fujitsuka N."/>
            <person name="Fukunaka R."/>
            <person name="Hamada M."/>
            <person name="Harada C."/>
            <person name="Hayashi A."/>
            <person name="Hijishita S."/>
            <person name="Honda M."/>
            <person name="Hosokawa S."/>
            <person name="Ichikawa Y."/>
            <person name="Idonuma A."/>
            <person name="Iijima M."/>
            <person name="Ikeda M."/>
            <person name="Ikeno M."/>
            <person name="Ito K."/>
            <person name="Ito S."/>
            <person name="Ito T."/>
            <person name="Ito Y."/>
            <person name="Ito Y."/>
            <person name="Iwabuchi A."/>
            <person name="Kamiya K."/>
            <person name="Karasawa W."/>
            <person name="Kurita K."/>
            <person name="Katagiri S."/>
            <person name="Kikuta A."/>
            <person name="Kobayashi H."/>
            <person name="Kobayashi N."/>
            <person name="Machita K."/>
            <person name="Maehara T."/>
            <person name="Masukawa M."/>
            <person name="Mizubayashi T."/>
            <person name="Mukai Y."/>
            <person name="Nagasaki H."/>
            <person name="Nagata Y."/>
            <person name="Naito S."/>
            <person name="Nakashima M."/>
            <person name="Nakama Y."/>
            <person name="Nakamichi Y."/>
            <person name="Nakamura M."/>
            <person name="Meguro A."/>
            <person name="Negishi M."/>
            <person name="Ohta I."/>
            <person name="Ohta T."/>
            <person name="Okamoto M."/>
            <person name="Ono N."/>
            <person name="Saji S."/>
            <person name="Sakaguchi M."/>
            <person name="Sakai K."/>
            <person name="Shibata M."/>
            <person name="Shimokawa T."/>
            <person name="Song J."/>
            <person name="Takazaki Y."/>
            <person name="Terasawa K."/>
            <person name="Tsugane M."/>
            <person name="Tsuji K."/>
            <person name="Ueda S."/>
            <person name="Waki K."/>
            <person name="Yamagata H."/>
            <person name="Yamamoto M."/>
            <person name="Yamamoto S."/>
            <person name="Yamane H."/>
            <person name="Yoshiki S."/>
            <person name="Yoshihara R."/>
            <person name="Yukawa K."/>
            <person name="Zhong H."/>
            <person name="Yano M."/>
            <person name="Yuan Q."/>
            <person name="Ouyang S."/>
            <person name="Liu J."/>
            <person name="Jones K.M."/>
            <person name="Gansberger K."/>
            <person name="Moffat K."/>
            <person name="Hill J."/>
            <person name="Bera J."/>
            <person name="Fadrosh D."/>
            <person name="Jin S."/>
            <person name="Johri S."/>
            <person name="Kim M."/>
            <person name="Overton L."/>
            <person name="Reardon M."/>
            <person name="Tsitrin T."/>
            <person name="Vuong H."/>
            <person name="Weaver B."/>
            <person name="Ciecko A."/>
            <person name="Tallon L."/>
            <person name="Jackson J."/>
            <person name="Pai G."/>
            <person name="Aken S.V."/>
            <person name="Utterback T."/>
            <person name="Reidmuller S."/>
            <person name="Feldblyum T."/>
            <person name="Hsiao J."/>
            <person name="Zismann V."/>
            <person name="Iobst S."/>
            <person name="de Vazeille A.R."/>
            <person name="Buell C.R."/>
            <person name="Ying K."/>
            <person name="Li Y."/>
            <person name="Lu T."/>
            <person name="Huang Y."/>
            <person name="Zhao Q."/>
            <person name="Feng Q."/>
            <person name="Zhang L."/>
            <person name="Zhu J."/>
            <person name="Weng Q."/>
            <person name="Mu J."/>
            <person name="Lu Y."/>
            <person name="Fan D."/>
            <person name="Liu Y."/>
            <person name="Guan J."/>
            <person name="Zhang Y."/>
            <person name="Yu S."/>
            <person name="Liu X."/>
            <person name="Zhang Y."/>
            <person name="Hong G."/>
            <person name="Han B."/>
            <person name="Choisne N."/>
            <person name="Demange N."/>
            <person name="Orjeda G."/>
            <person name="Samain S."/>
            <person name="Cattolico L."/>
            <person name="Pelletier E."/>
            <person name="Couloux A."/>
            <person name="Segurens B."/>
            <person name="Wincker P."/>
            <person name="D'Hont A."/>
            <person name="Scarpelli C."/>
            <person name="Weissenbach J."/>
            <person name="Salanoubat M."/>
            <person name="Quetier F."/>
            <person name="Yu Y."/>
            <person name="Kim H.R."/>
            <person name="Rambo T."/>
            <person name="Currie J."/>
            <person name="Collura K."/>
            <person name="Luo M."/>
            <person name="Yang T."/>
            <person name="Ammiraju J.S.S."/>
            <person name="Engler F."/>
            <person name="Soderlund C."/>
            <person name="Wing R.A."/>
            <person name="Palmer L.E."/>
            <person name="de la Bastide M."/>
            <person name="Spiegel L."/>
            <person name="Nascimento L."/>
            <person name="Zutavern T."/>
            <person name="O'Shaughnessy A."/>
            <person name="Dike S."/>
            <person name="Dedhia N."/>
            <person name="Preston R."/>
            <person name="Balija V."/>
            <person name="McCombie W.R."/>
            <person name="Chow T."/>
            <person name="Chen H."/>
            <person name="Chung M."/>
            <person name="Chen C."/>
            <person name="Shaw J."/>
            <person name="Wu H."/>
            <person name="Hsiao K."/>
            <person name="Chao Y."/>
            <person name="Chu M."/>
            <person name="Cheng C."/>
            <person name="Hour A."/>
            <person name="Lee P."/>
            <person name="Lin S."/>
            <person name="Lin Y."/>
            <person name="Liou J."/>
            <person name="Liu S."/>
            <person name="Hsing Y."/>
            <person name="Raghuvanshi S."/>
            <person name="Mohanty A."/>
            <person name="Bharti A.K."/>
            <person name="Gaur A."/>
            <person name="Gupta V."/>
            <person name="Kumar D."/>
            <person name="Ravi V."/>
            <person name="Vij S."/>
            <person name="Kapur A."/>
            <person name="Khurana P."/>
            <person name="Khurana P."/>
            <person name="Khurana J.P."/>
            <person name="Tyagi A.K."/>
            <person name="Gaikwad K."/>
            <person name="Singh A."/>
            <person name="Dalal V."/>
            <person name="Srivastava S."/>
            <person name="Dixit A."/>
            <person name="Pal A.K."/>
            <person name="Ghazi I.A."/>
            <person name="Yadav M."/>
            <person name="Pandit A."/>
            <person name="Bhargava A."/>
            <person name="Sureshbabu K."/>
            <person name="Batra K."/>
            <person name="Sharma T.R."/>
            <person name="Mohapatra T."/>
            <person name="Singh N.K."/>
            <person name="Messing J."/>
            <person name="Nelson A.B."/>
            <person name="Fuks G."/>
            <person name="Kavchok S."/>
            <person name="Keizer G."/>
            <person name="Linton E."/>
            <person name="Llaca V."/>
            <person name="Song R."/>
            <person name="Tanyolac B."/>
            <person name="Young S."/>
            <person name="Ho-Il K."/>
            <person name="Hahn J.H."/>
            <person name="Sangsakoo G."/>
            <person name="Vanavichit A."/>
            <person name="de Mattos Luiz.A.T."/>
            <person name="Zimmer P.D."/>
            <person name="Malone G."/>
            <person name="Dellagostin O."/>
            <person name="de Oliveira A.C."/>
            <person name="Bevan M."/>
            <person name="Bancroft I."/>
            <person name="Minx P."/>
            <person name="Cordum H."/>
            <person name="Wilson R."/>
            <person name="Cheng Z."/>
            <person name="Jin W."/>
            <person name="Jiang J."/>
            <person name="Leong S.A."/>
            <person name="Iwama H."/>
            <person name="Gojobori T."/>
            <person name="Itoh T."/>
            <person name="Niimura Y."/>
            <person name="Fujii Y."/>
            <person name="Habara T."/>
            <person name="Sakai H."/>
            <person name="Sato Y."/>
            <person name="Wilson G."/>
            <person name="Kumar K."/>
            <person name="McCouch S."/>
            <person name="Juretic N."/>
            <person name="Hoen D."/>
            <person name="Wright S."/>
            <person name="Bruskiewich R."/>
            <person name="Bureau T."/>
            <person name="Miyao A."/>
            <person name="Hirochika H."/>
            <person name="Nishikawa T."/>
            <person name="Kadowaki K."/>
            <person name="Sugiura M."/>
            <person name="Burr B."/>
            <person name="Sasaki T."/>
        </authorList>
    </citation>
    <scope>NUCLEOTIDE SEQUENCE [LARGE SCALE GENOMIC DNA]</scope>
    <source>
        <strain evidence="8">cv. Nipponbare</strain>
    </source>
</reference>
<comment type="cofactor">
    <cofactor evidence="3">
        <name>heme</name>
        <dbReference type="ChEBI" id="CHEBI:30413"/>
    </cofactor>
</comment>
<keyword evidence="6" id="KW-0812">Transmembrane</keyword>
<dbReference type="SUPFAM" id="SSF48264">
    <property type="entry name" value="Cytochrome P450"/>
    <property type="match status" value="1"/>
</dbReference>
<dbReference type="PROSITE" id="PS00086">
    <property type="entry name" value="CYTOCHROME_P450"/>
    <property type="match status" value="1"/>
</dbReference>
<evidence type="ECO:0000256" key="6">
    <source>
        <dbReference type="SAM" id="Phobius"/>
    </source>
</evidence>
<proteinExistence type="predicted"/>
<dbReference type="GO" id="GO:0004497">
    <property type="term" value="F:monooxygenase activity"/>
    <property type="evidence" value="ECO:0007669"/>
    <property type="project" value="InterPro"/>
</dbReference>
<feature type="compositionally biased region" description="Basic and acidic residues" evidence="5">
    <location>
        <begin position="569"/>
        <end position="589"/>
    </location>
</feature>
<keyword evidence="1 3" id="KW-0479">Metal-binding</keyword>
<evidence type="ECO:0000313" key="8">
    <source>
        <dbReference type="Proteomes" id="UP000000763"/>
    </source>
</evidence>
<dbReference type="InterPro" id="IPR004242">
    <property type="entry name" value="Transposase_21"/>
</dbReference>
<reference evidence="8" key="2">
    <citation type="journal article" date="2008" name="Nucleic Acids Res.">
        <title>The rice annotation project database (RAP-DB): 2008 update.</title>
        <authorList>
            <consortium name="The rice annotation project (RAP)"/>
        </authorList>
    </citation>
    <scope>GENOME REANNOTATION</scope>
    <source>
        <strain evidence="8">cv. Nipponbare</strain>
    </source>
</reference>
<dbReference type="InterPro" id="IPR001128">
    <property type="entry name" value="Cyt_P450"/>
</dbReference>
<dbReference type="InterPro" id="IPR002403">
    <property type="entry name" value="Cyt_P450_E_grp-IV"/>
</dbReference>
<keyword evidence="2 3" id="KW-0408">Iron</keyword>
<dbReference type="GO" id="GO:0020037">
    <property type="term" value="F:heme binding"/>
    <property type="evidence" value="ECO:0007669"/>
    <property type="project" value="InterPro"/>
</dbReference>
<dbReference type="CDD" id="cd11042">
    <property type="entry name" value="CYP51-like"/>
    <property type="match status" value="1"/>
</dbReference>
<feature type="region of interest" description="Disordered" evidence="5">
    <location>
        <begin position="545"/>
        <end position="594"/>
    </location>
</feature>
<dbReference type="Gene3D" id="1.10.630.10">
    <property type="entry name" value="Cytochrome P450"/>
    <property type="match status" value="1"/>
</dbReference>
<evidence type="ECO:0000256" key="4">
    <source>
        <dbReference type="SAM" id="Coils"/>
    </source>
</evidence>
<dbReference type="GO" id="GO:0005506">
    <property type="term" value="F:iron ion binding"/>
    <property type="evidence" value="ECO:0007669"/>
    <property type="project" value="InterPro"/>
</dbReference>
<gene>
    <name evidence="7" type="primary">OJ1123_C08.13</name>
</gene>
<dbReference type="PRINTS" id="PR00465">
    <property type="entry name" value="EP450IV"/>
</dbReference>
<dbReference type="InterPro" id="IPR036396">
    <property type="entry name" value="Cyt_P450_sf"/>
</dbReference>
<keyword evidence="6" id="KW-0472">Membrane</keyword>
<accession>Q5WMQ7</accession>
<feature type="coiled-coil region" evidence="4">
    <location>
        <begin position="1323"/>
        <end position="1371"/>
    </location>
</feature>
<organism evidence="7 8">
    <name type="scientific">Oryza sativa subsp. japonica</name>
    <name type="common">Rice</name>
    <dbReference type="NCBI Taxonomy" id="39947"/>
    <lineage>
        <taxon>Eukaryota</taxon>
        <taxon>Viridiplantae</taxon>
        <taxon>Streptophyta</taxon>
        <taxon>Embryophyta</taxon>
        <taxon>Tracheophyta</taxon>
        <taxon>Spermatophyta</taxon>
        <taxon>Magnoliopsida</taxon>
        <taxon>Liliopsida</taxon>
        <taxon>Poales</taxon>
        <taxon>Poaceae</taxon>
        <taxon>BOP clade</taxon>
        <taxon>Oryzoideae</taxon>
        <taxon>Oryzeae</taxon>
        <taxon>Oryzinae</taxon>
        <taxon>Oryza</taxon>
        <taxon>Oryza sativa</taxon>
    </lineage>
</organism>
<feature type="region of interest" description="Disordered" evidence="5">
    <location>
        <begin position="1516"/>
        <end position="1660"/>
    </location>
</feature>
<evidence type="ECO:0000256" key="1">
    <source>
        <dbReference type="ARBA" id="ARBA00022723"/>
    </source>
</evidence>
<feature type="binding site" description="axial binding residue" evidence="3">
    <location>
        <position position="415"/>
    </location>
    <ligand>
        <name>heme</name>
        <dbReference type="ChEBI" id="CHEBI:30413"/>
    </ligand>
    <ligandPart>
        <name>Fe</name>
        <dbReference type="ChEBI" id="CHEBI:18248"/>
    </ligandPart>
</feature>
<dbReference type="Proteomes" id="UP000000763">
    <property type="component" value="Chromosome 5"/>
</dbReference>
<evidence type="ECO:0000313" key="7">
    <source>
        <dbReference type="EMBL" id="AAV32138.1"/>
    </source>
</evidence>
<keyword evidence="4" id="KW-0175">Coiled coil</keyword>
<evidence type="ECO:0000256" key="2">
    <source>
        <dbReference type="ARBA" id="ARBA00023004"/>
    </source>
</evidence>
<feature type="compositionally biased region" description="Basic and acidic residues" evidence="5">
    <location>
        <begin position="1583"/>
        <end position="1599"/>
    </location>
</feature>